<dbReference type="Gene3D" id="3.30.70.20">
    <property type="match status" value="1"/>
</dbReference>
<dbReference type="GO" id="GO:0051538">
    <property type="term" value="F:3 iron, 4 sulfur cluster binding"/>
    <property type="evidence" value="ECO:0007669"/>
    <property type="project" value="UniProtKB-KW"/>
</dbReference>
<comment type="cofactor">
    <cofactor evidence="1">
        <name>[3Fe-4S] cluster</name>
        <dbReference type="ChEBI" id="CHEBI:21137"/>
    </cofactor>
</comment>
<keyword evidence="9" id="KW-1185">Reference proteome</keyword>
<evidence type="ECO:0000256" key="2">
    <source>
        <dbReference type="ARBA" id="ARBA00022448"/>
    </source>
</evidence>
<accession>A0A6G9YNN5</accession>
<evidence type="ECO:0000256" key="6">
    <source>
        <dbReference type="ARBA" id="ARBA00023014"/>
    </source>
</evidence>
<evidence type="ECO:0000256" key="4">
    <source>
        <dbReference type="ARBA" id="ARBA00022982"/>
    </source>
</evidence>
<keyword evidence="6" id="KW-0411">Iron-sulfur</keyword>
<name>A0A6G9YNN5_9NOCA</name>
<evidence type="ECO:0000256" key="1">
    <source>
        <dbReference type="ARBA" id="ARBA00001927"/>
    </source>
</evidence>
<dbReference type="RefSeq" id="WP_167477250.1">
    <property type="nucleotide sequence ID" value="NZ_CP046172.1"/>
</dbReference>
<dbReference type="SUPFAM" id="SSF54862">
    <property type="entry name" value="4Fe-4S ferredoxins"/>
    <property type="match status" value="1"/>
</dbReference>
<dbReference type="PANTHER" id="PTHR36923">
    <property type="entry name" value="FERREDOXIN"/>
    <property type="match status" value="1"/>
</dbReference>
<evidence type="ECO:0000256" key="3">
    <source>
        <dbReference type="ARBA" id="ARBA00022723"/>
    </source>
</evidence>
<dbReference type="EMBL" id="CP046172">
    <property type="protein sequence ID" value="QIS14915.1"/>
    <property type="molecule type" value="Genomic_DNA"/>
</dbReference>
<keyword evidence="3" id="KW-0479">Metal-binding</keyword>
<reference evidence="8 9" key="1">
    <citation type="journal article" date="2019" name="ACS Chem. Biol.">
        <title>Identification and Mobilization of a Cryptic Antibiotic Biosynthesis Gene Locus from a Human-Pathogenic Nocardia Isolate.</title>
        <authorList>
            <person name="Herisse M."/>
            <person name="Ishida K."/>
            <person name="Porter J.L."/>
            <person name="Howden B."/>
            <person name="Hertweck C."/>
            <person name="Stinear T.P."/>
            <person name="Pidot S.J."/>
        </authorList>
    </citation>
    <scope>NUCLEOTIDE SEQUENCE [LARGE SCALE GENOMIC DNA]</scope>
    <source>
        <strain evidence="8 9">AUSMDU00012717</strain>
    </source>
</reference>
<evidence type="ECO:0000313" key="8">
    <source>
        <dbReference type="EMBL" id="QIS14915.1"/>
    </source>
</evidence>
<keyword evidence="4" id="KW-0249">Electron transport</keyword>
<dbReference type="PANTHER" id="PTHR36923:SF3">
    <property type="entry name" value="FERREDOXIN"/>
    <property type="match status" value="1"/>
</dbReference>
<proteinExistence type="predicted"/>
<dbReference type="KEGG" id="nah:F5544_35420"/>
<protein>
    <submittedName>
        <fullName evidence="8">Ferredoxin</fullName>
    </submittedName>
</protein>
<evidence type="ECO:0000313" key="9">
    <source>
        <dbReference type="Proteomes" id="UP000503540"/>
    </source>
</evidence>
<dbReference type="GO" id="GO:0046872">
    <property type="term" value="F:metal ion binding"/>
    <property type="evidence" value="ECO:0007669"/>
    <property type="project" value="UniProtKB-KW"/>
</dbReference>
<evidence type="ECO:0000256" key="5">
    <source>
        <dbReference type="ARBA" id="ARBA00023004"/>
    </source>
</evidence>
<dbReference type="Pfam" id="PF13459">
    <property type="entry name" value="Fer4_15"/>
    <property type="match status" value="1"/>
</dbReference>
<gene>
    <name evidence="8" type="ORF">F5544_35420</name>
</gene>
<dbReference type="Proteomes" id="UP000503540">
    <property type="component" value="Chromosome"/>
</dbReference>
<dbReference type="InterPro" id="IPR051269">
    <property type="entry name" value="Fe-S_cluster_ET"/>
</dbReference>
<sequence>MSPAHVEVDQNVCQSAGYCIRTAPTVFAADADGIVALRDGDHLTAGPIEIPEDRTELVDRAAWDCPAAAITIS</sequence>
<evidence type="ECO:0000256" key="7">
    <source>
        <dbReference type="ARBA" id="ARBA00023291"/>
    </source>
</evidence>
<keyword evidence="2" id="KW-0813">Transport</keyword>
<keyword evidence="5" id="KW-0408">Iron</keyword>
<dbReference type="AlphaFoldDB" id="A0A6G9YNN5"/>
<keyword evidence="7" id="KW-0003">3Fe-4S</keyword>
<organism evidence="8 9">
    <name type="scientific">Nocardia arthritidis</name>
    <dbReference type="NCBI Taxonomy" id="228602"/>
    <lineage>
        <taxon>Bacteria</taxon>
        <taxon>Bacillati</taxon>
        <taxon>Actinomycetota</taxon>
        <taxon>Actinomycetes</taxon>
        <taxon>Mycobacteriales</taxon>
        <taxon>Nocardiaceae</taxon>
        <taxon>Nocardia</taxon>
    </lineage>
</organism>